<keyword evidence="4" id="KW-1185">Reference proteome</keyword>
<dbReference type="Proteomes" id="UP000678499">
    <property type="component" value="Unassembled WGS sequence"/>
</dbReference>
<feature type="region of interest" description="Disordered" evidence="1">
    <location>
        <begin position="160"/>
        <end position="187"/>
    </location>
</feature>
<reference evidence="3" key="1">
    <citation type="submission" date="2020-11" db="EMBL/GenBank/DDBJ databases">
        <authorList>
            <person name="Tran Van P."/>
        </authorList>
    </citation>
    <scope>NUCLEOTIDE SEQUENCE</scope>
</reference>
<feature type="compositionally biased region" description="Low complexity" evidence="1">
    <location>
        <begin position="161"/>
        <end position="175"/>
    </location>
</feature>
<organism evidence="3">
    <name type="scientific">Notodromas monacha</name>
    <dbReference type="NCBI Taxonomy" id="399045"/>
    <lineage>
        <taxon>Eukaryota</taxon>
        <taxon>Metazoa</taxon>
        <taxon>Ecdysozoa</taxon>
        <taxon>Arthropoda</taxon>
        <taxon>Crustacea</taxon>
        <taxon>Oligostraca</taxon>
        <taxon>Ostracoda</taxon>
        <taxon>Podocopa</taxon>
        <taxon>Podocopida</taxon>
        <taxon>Cypridocopina</taxon>
        <taxon>Cypridoidea</taxon>
        <taxon>Cyprididae</taxon>
        <taxon>Notodromas</taxon>
    </lineage>
</organism>
<dbReference type="EMBL" id="OA882243">
    <property type="protein sequence ID" value="CAD7274110.1"/>
    <property type="molecule type" value="Genomic_DNA"/>
</dbReference>
<dbReference type="EMBL" id="CAJPEX010000206">
    <property type="protein sequence ID" value="CAG0914262.1"/>
    <property type="molecule type" value="Genomic_DNA"/>
</dbReference>
<evidence type="ECO:0000256" key="1">
    <source>
        <dbReference type="SAM" id="MobiDB-lite"/>
    </source>
</evidence>
<proteinExistence type="predicted"/>
<evidence type="ECO:0000313" key="3">
    <source>
        <dbReference type="EMBL" id="CAD7274110.1"/>
    </source>
</evidence>
<accession>A0A7R9BF55</accession>
<keyword evidence="2" id="KW-0472">Membrane</keyword>
<gene>
    <name evidence="3" type="ORF">NMOB1V02_LOCUS1965</name>
</gene>
<name>A0A7R9BF55_9CRUS</name>
<feature type="compositionally biased region" description="Pro residues" evidence="1">
    <location>
        <begin position="176"/>
        <end position="187"/>
    </location>
</feature>
<dbReference type="AlphaFoldDB" id="A0A7R9BF55"/>
<sequence>MDHAGSAVVERGEPRAAEWSAFQDSLSADLRSIRVFTVVGLVMVLIGGSMLGVGLSVGSDTWALWRLGLAGFVLGFALTITSYWALQRRSKIIAIQQQIAAAAAVGNRDILVVDYDTIQTRDDSNRISVIYGTEDVWIKPPVYDPPPRYEDVVRDAELNISCSQPGPSPTTSSTPGTPPVPPMTKSV</sequence>
<protein>
    <submittedName>
        <fullName evidence="3">Uncharacterized protein</fullName>
    </submittedName>
</protein>
<keyword evidence="2" id="KW-1133">Transmembrane helix</keyword>
<feature type="transmembrane region" description="Helical" evidence="2">
    <location>
        <begin position="63"/>
        <end position="86"/>
    </location>
</feature>
<keyword evidence="2" id="KW-0812">Transmembrane</keyword>
<feature type="transmembrane region" description="Helical" evidence="2">
    <location>
        <begin position="35"/>
        <end position="57"/>
    </location>
</feature>
<evidence type="ECO:0000313" key="4">
    <source>
        <dbReference type="Proteomes" id="UP000678499"/>
    </source>
</evidence>
<evidence type="ECO:0000256" key="2">
    <source>
        <dbReference type="SAM" id="Phobius"/>
    </source>
</evidence>